<keyword evidence="10" id="KW-1208">Phospholipid metabolism</keyword>
<dbReference type="GO" id="GO:0016020">
    <property type="term" value="C:membrane"/>
    <property type="evidence" value="ECO:0007669"/>
    <property type="project" value="UniProtKB-SubCell"/>
</dbReference>
<evidence type="ECO:0000256" key="6">
    <source>
        <dbReference type="ARBA" id="ARBA00022989"/>
    </source>
</evidence>
<keyword evidence="5 11" id="KW-0812">Transmembrane</keyword>
<dbReference type="Pfam" id="PF01066">
    <property type="entry name" value="CDP-OH_P_transf"/>
    <property type="match status" value="1"/>
</dbReference>
<evidence type="ECO:0000256" key="1">
    <source>
        <dbReference type="ARBA" id="ARBA00004141"/>
    </source>
</evidence>
<evidence type="ECO:0000256" key="8">
    <source>
        <dbReference type="ARBA" id="ARBA00023136"/>
    </source>
</evidence>
<feature type="transmembrane region" description="Helical" evidence="11">
    <location>
        <begin position="69"/>
        <end position="88"/>
    </location>
</feature>
<feature type="transmembrane region" description="Helical" evidence="11">
    <location>
        <begin position="126"/>
        <end position="145"/>
    </location>
</feature>
<proteinExistence type="inferred from homology"/>
<protein>
    <submittedName>
        <fullName evidence="12">Unannotated protein</fullName>
    </submittedName>
</protein>
<keyword evidence="9" id="KW-0594">Phospholipid biosynthesis</keyword>
<dbReference type="InterPro" id="IPR043130">
    <property type="entry name" value="CDP-OH_PTrfase_TM_dom"/>
</dbReference>
<dbReference type="InterPro" id="IPR004570">
    <property type="entry name" value="Phosphatidylglycerol_P_synth"/>
</dbReference>
<name>A0A6J7EAE3_9ZZZZ</name>
<dbReference type="PANTHER" id="PTHR14269:SF62">
    <property type="entry name" value="CDP-DIACYLGLYCEROL--GLYCEROL-3-PHOSPHATE 3-PHOSPHATIDYLTRANSFERASE 1, CHLOROPLASTIC"/>
    <property type="match status" value="1"/>
</dbReference>
<evidence type="ECO:0000256" key="7">
    <source>
        <dbReference type="ARBA" id="ARBA00023098"/>
    </source>
</evidence>
<dbReference type="GO" id="GO:0008444">
    <property type="term" value="F:CDP-diacylglycerol-glycerol-3-phosphate 3-phosphatidyltransferase activity"/>
    <property type="evidence" value="ECO:0007669"/>
    <property type="project" value="InterPro"/>
</dbReference>
<gene>
    <name evidence="12" type="ORF">UFOPK3401_01372</name>
</gene>
<dbReference type="Gene3D" id="1.20.120.1760">
    <property type="match status" value="1"/>
</dbReference>
<dbReference type="GO" id="GO:0046474">
    <property type="term" value="P:glycerophospholipid biosynthetic process"/>
    <property type="evidence" value="ECO:0007669"/>
    <property type="project" value="TreeGrafter"/>
</dbReference>
<feature type="transmembrane region" description="Helical" evidence="11">
    <location>
        <begin position="7"/>
        <end position="31"/>
    </location>
</feature>
<sequence length="195" mass="21158">MATKHSAVLTVPNALSGLRIVLVVIFCYLTLADRSFVGAFVVIAVAGITDFLDGFIARRWSQTSRLGELLDPLADRFTALAVPLVLWIAGFVPWWLVVILLVRDLVMAIALIQLRSRGQLGVPVHFLGKAATFTLLCGLPLLLFSQSTNTAALIASGLGWALTLWGAALYWWSAWVYLGQVRRIVGNSAQAVAQP</sequence>
<dbReference type="PIRSF" id="PIRSF000847">
    <property type="entry name" value="Phos_ph_gly_syn"/>
    <property type="match status" value="1"/>
</dbReference>
<comment type="subcellular location">
    <subcellularLocation>
        <location evidence="1">Membrane</location>
        <topology evidence="1">Multi-pass membrane protein</topology>
    </subcellularLocation>
</comment>
<keyword evidence="6 11" id="KW-1133">Transmembrane helix</keyword>
<evidence type="ECO:0000313" key="12">
    <source>
        <dbReference type="EMBL" id="CAB4880147.1"/>
    </source>
</evidence>
<evidence type="ECO:0000256" key="9">
    <source>
        <dbReference type="ARBA" id="ARBA00023209"/>
    </source>
</evidence>
<evidence type="ECO:0000256" key="4">
    <source>
        <dbReference type="ARBA" id="ARBA00022679"/>
    </source>
</evidence>
<dbReference type="AlphaFoldDB" id="A0A6J7EAE3"/>
<keyword evidence="4" id="KW-0808">Transferase</keyword>
<evidence type="ECO:0000256" key="10">
    <source>
        <dbReference type="ARBA" id="ARBA00023264"/>
    </source>
</evidence>
<keyword evidence="8 11" id="KW-0472">Membrane</keyword>
<organism evidence="12">
    <name type="scientific">freshwater metagenome</name>
    <dbReference type="NCBI Taxonomy" id="449393"/>
    <lineage>
        <taxon>unclassified sequences</taxon>
        <taxon>metagenomes</taxon>
        <taxon>ecological metagenomes</taxon>
    </lineage>
</organism>
<dbReference type="EMBL" id="CAFBLM010000085">
    <property type="protein sequence ID" value="CAB4880147.1"/>
    <property type="molecule type" value="Genomic_DNA"/>
</dbReference>
<feature type="transmembrane region" description="Helical" evidence="11">
    <location>
        <begin position="151"/>
        <end position="172"/>
    </location>
</feature>
<evidence type="ECO:0000256" key="3">
    <source>
        <dbReference type="ARBA" id="ARBA00022516"/>
    </source>
</evidence>
<dbReference type="InterPro" id="IPR000462">
    <property type="entry name" value="CDP-OH_P_trans"/>
</dbReference>
<reference evidence="12" key="1">
    <citation type="submission" date="2020-05" db="EMBL/GenBank/DDBJ databases">
        <authorList>
            <person name="Chiriac C."/>
            <person name="Salcher M."/>
            <person name="Ghai R."/>
            <person name="Kavagutti S V."/>
        </authorList>
    </citation>
    <scope>NUCLEOTIDE SEQUENCE</scope>
</reference>
<keyword evidence="7" id="KW-0443">Lipid metabolism</keyword>
<dbReference type="InterPro" id="IPR050324">
    <property type="entry name" value="CDP-alcohol_PTase-I"/>
</dbReference>
<evidence type="ECO:0000256" key="11">
    <source>
        <dbReference type="SAM" id="Phobius"/>
    </source>
</evidence>
<feature type="transmembrane region" description="Helical" evidence="11">
    <location>
        <begin position="37"/>
        <end position="57"/>
    </location>
</feature>
<evidence type="ECO:0000256" key="5">
    <source>
        <dbReference type="ARBA" id="ARBA00022692"/>
    </source>
</evidence>
<dbReference type="PANTHER" id="PTHR14269">
    <property type="entry name" value="CDP-DIACYLGLYCEROL--GLYCEROL-3-PHOSPHATE 3-PHOSPHATIDYLTRANSFERASE-RELATED"/>
    <property type="match status" value="1"/>
</dbReference>
<dbReference type="InterPro" id="IPR048254">
    <property type="entry name" value="CDP_ALCOHOL_P_TRANSF_CS"/>
</dbReference>
<keyword evidence="3" id="KW-0444">Lipid biosynthesis</keyword>
<comment type="similarity">
    <text evidence="2">Belongs to the CDP-alcohol phosphatidyltransferase class-I family.</text>
</comment>
<dbReference type="PROSITE" id="PS00379">
    <property type="entry name" value="CDP_ALCOHOL_P_TRANSF"/>
    <property type="match status" value="1"/>
</dbReference>
<accession>A0A6J7EAE3</accession>
<evidence type="ECO:0000256" key="2">
    <source>
        <dbReference type="ARBA" id="ARBA00010441"/>
    </source>
</evidence>